<keyword evidence="4 6" id="KW-0378">Hydrolase</keyword>
<evidence type="ECO:0000256" key="5">
    <source>
        <dbReference type="ARBA" id="ARBA00022825"/>
    </source>
</evidence>
<dbReference type="OrthoDB" id="1855925at2"/>
<dbReference type="Pfam" id="PF00089">
    <property type="entry name" value="Trypsin"/>
    <property type="match status" value="1"/>
</dbReference>
<evidence type="ECO:0000256" key="4">
    <source>
        <dbReference type="ARBA" id="ARBA00022801"/>
    </source>
</evidence>
<keyword evidence="2 6" id="KW-0645">Protease</keyword>
<dbReference type="AlphaFoldDB" id="A0A0P6YFG5"/>
<dbReference type="GO" id="GO:0006508">
    <property type="term" value="P:proteolysis"/>
    <property type="evidence" value="ECO:0007669"/>
    <property type="project" value="UniProtKB-KW"/>
</dbReference>
<evidence type="ECO:0000256" key="2">
    <source>
        <dbReference type="ARBA" id="ARBA00022670"/>
    </source>
</evidence>
<evidence type="ECO:0000259" key="8">
    <source>
        <dbReference type="Pfam" id="PF00089"/>
    </source>
</evidence>
<organism evidence="9 10">
    <name type="scientific">Herpetosiphon geysericola</name>
    <dbReference type="NCBI Taxonomy" id="70996"/>
    <lineage>
        <taxon>Bacteria</taxon>
        <taxon>Bacillati</taxon>
        <taxon>Chloroflexota</taxon>
        <taxon>Chloroflexia</taxon>
        <taxon>Herpetosiphonales</taxon>
        <taxon>Herpetosiphonaceae</taxon>
        <taxon>Herpetosiphon</taxon>
    </lineage>
</organism>
<dbReference type="STRING" id="70996.SE18_03750"/>
<gene>
    <name evidence="9" type="ORF">SE18_03750</name>
</gene>
<dbReference type="InterPro" id="IPR008256">
    <property type="entry name" value="Peptidase_S1B"/>
</dbReference>
<evidence type="ECO:0000256" key="1">
    <source>
        <dbReference type="ARBA" id="ARBA00008764"/>
    </source>
</evidence>
<evidence type="ECO:0000256" key="3">
    <source>
        <dbReference type="ARBA" id="ARBA00022729"/>
    </source>
</evidence>
<accession>A0A0P6YFG5</accession>
<dbReference type="InterPro" id="IPR043504">
    <property type="entry name" value="Peptidase_S1_PA_chymotrypsin"/>
</dbReference>
<dbReference type="Proteomes" id="UP000050277">
    <property type="component" value="Unassembled WGS sequence"/>
</dbReference>
<dbReference type="InterPro" id="IPR050966">
    <property type="entry name" value="Glutamyl_endopeptidase"/>
</dbReference>
<feature type="region of interest" description="Disordered" evidence="7">
    <location>
        <begin position="80"/>
        <end position="106"/>
    </location>
</feature>
<dbReference type="PRINTS" id="PR00839">
    <property type="entry name" value="V8PROTEASE"/>
</dbReference>
<comment type="similarity">
    <text evidence="1 6">Belongs to the peptidase S1B family.</text>
</comment>
<dbReference type="InterPro" id="IPR009003">
    <property type="entry name" value="Peptidase_S1_PA"/>
</dbReference>
<dbReference type="PANTHER" id="PTHR15462:SF8">
    <property type="entry name" value="SERINE PROTEASE"/>
    <property type="match status" value="1"/>
</dbReference>
<protein>
    <recommendedName>
        <fullName evidence="6">Serine protease</fullName>
        <ecNumber evidence="6">3.4.21.-</ecNumber>
    </recommendedName>
</protein>
<dbReference type="EMBL" id="LGKP01000008">
    <property type="protein sequence ID" value="KPL90905.1"/>
    <property type="molecule type" value="Genomic_DNA"/>
</dbReference>
<dbReference type="Gene3D" id="2.40.10.10">
    <property type="entry name" value="Trypsin-like serine proteases"/>
    <property type="match status" value="2"/>
</dbReference>
<dbReference type="PANTHER" id="PTHR15462">
    <property type="entry name" value="SERINE PROTEASE"/>
    <property type="match status" value="1"/>
</dbReference>
<feature type="signal peptide" evidence="6">
    <location>
        <begin position="1"/>
        <end position="23"/>
    </location>
</feature>
<evidence type="ECO:0000313" key="10">
    <source>
        <dbReference type="Proteomes" id="UP000050277"/>
    </source>
</evidence>
<dbReference type="RefSeq" id="WP_054533080.1">
    <property type="nucleotide sequence ID" value="NZ_LGKP01000008.1"/>
</dbReference>
<dbReference type="EC" id="3.4.21.-" evidence="6"/>
<sequence length="321" mass="33765">MRLSVRRYTRVAVVLSVLGLSLAQGDVSLAKKEVEVAVDPHTIVASDGQPVEVNTKGIVYDQFGAYIAGSDGTGVLAESDRAEDVDPNALPATQSGSQEGTNSVIGADNRVRITATTSNPYRRIGQITFSSGGGNYICTGWLISANTVATAGHCLWSNNAWVTNVKFYPGRNGTSNPYGGCNATKLFTVSQWQTTGSANYDYGAFKINCSVGNQTGWFGLRAPSSTGLVGQVTNIAGYPGDKASGTMWFHADTVRSYTSLRLSYANDTYGGQSGSPIWNSSGSCTNCSIGVHTNGGTSTNSGTRITSTVLSNFNTWINTAP</sequence>
<feature type="domain" description="Peptidase S1" evidence="8">
    <location>
        <begin position="125"/>
        <end position="317"/>
    </location>
</feature>
<evidence type="ECO:0000313" key="9">
    <source>
        <dbReference type="EMBL" id="KPL90905.1"/>
    </source>
</evidence>
<keyword evidence="5 6" id="KW-0720">Serine protease</keyword>
<dbReference type="PATRIC" id="fig|70996.4.peg.5232"/>
<reference evidence="9 10" key="1">
    <citation type="submission" date="2015-07" db="EMBL/GenBank/DDBJ databases">
        <title>Whole genome sequence of Herpetosiphon geysericola DSM 7119.</title>
        <authorList>
            <person name="Hemp J."/>
            <person name="Ward L.M."/>
            <person name="Pace L.A."/>
            <person name="Fischer W.W."/>
        </authorList>
    </citation>
    <scope>NUCLEOTIDE SEQUENCE [LARGE SCALE GENOMIC DNA]</scope>
    <source>
        <strain evidence="9 10">DSM 7119</strain>
    </source>
</reference>
<dbReference type="GO" id="GO:0004252">
    <property type="term" value="F:serine-type endopeptidase activity"/>
    <property type="evidence" value="ECO:0007669"/>
    <property type="project" value="InterPro"/>
</dbReference>
<comment type="caution">
    <text evidence="9">The sequence shown here is derived from an EMBL/GenBank/DDBJ whole genome shotgun (WGS) entry which is preliminary data.</text>
</comment>
<evidence type="ECO:0000256" key="6">
    <source>
        <dbReference type="RuleBase" id="RU004296"/>
    </source>
</evidence>
<evidence type="ECO:0000256" key="7">
    <source>
        <dbReference type="SAM" id="MobiDB-lite"/>
    </source>
</evidence>
<keyword evidence="3 6" id="KW-0732">Signal</keyword>
<feature type="compositionally biased region" description="Polar residues" evidence="7">
    <location>
        <begin position="91"/>
        <end position="104"/>
    </location>
</feature>
<name>A0A0P6YFG5_9CHLR</name>
<proteinExistence type="inferred from homology"/>
<keyword evidence="10" id="KW-1185">Reference proteome</keyword>
<feature type="chain" id="PRO_5006987376" description="Serine protease" evidence="6">
    <location>
        <begin position="24"/>
        <end position="321"/>
    </location>
</feature>
<dbReference type="SUPFAM" id="SSF50494">
    <property type="entry name" value="Trypsin-like serine proteases"/>
    <property type="match status" value="1"/>
</dbReference>
<dbReference type="InterPro" id="IPR001254">
    <property type="entry name" value="Trypsin_dom"/>
</dbReference>